<comment type="caution">
    <text evidence="3">The sequence shown here is derived from an EMBL/GenBank/DDBJ whole genome shotgun (WGS) entry which is preliminary data.</text>
</comment>
<dbReference type="Proteomes" id="UP001500301">
    <property type="component" value="Unassembled WGS sequence"/>
</dbReference>
<keyword evidence="2" id="KW-0560">Oxidoreductase</keyword>
<dbReference type="EMBL" id="BAABBB010000009">
    <property type="protein sequence ID" value="GAA3533363.1"/>
    <property type="molecule type" value="Genomic_DNA"/>
</dbReference>
<dbReference type="RefSeq" id="WP_218236250.1">
    <property type="nucleotide sequence ID" value="NZ_BAABBB010000009.1"/>
</dbReference>
<reference evidence="4" key="1">
    <citation type="journal article" date="2019" name="Int. J. Syst. Evol. Microbiol.">
        <title>The Global Catalogue of Microorganisms (GCM) 10K type strain sequencing project: providing services to taxonomists for standard genome sequencing and annotation.</title>
        <authorList>
            <consortium name="The Broad Institute Genomics Platform"/>
            <consortium name="The Broad Institute Genome Sequencing Center for Infectious Disease"/>
            <person name="Wu L."/>
            <person name="Ma J."/>
        </authorList>
    </citation>
    <scope>NUCLEOTIDE SEQUENCE [LARGE SCALE GENOMIC DNA]</scope>
    <source>
        <strain evidence="4">JCM 17460</strain>
    </source>
</reference>
<dbReference type="InterPro" id="IPR051122">
    <property type="entry name" value="SDR_DHRS6-like"/>
</dbReference>
<evidence type="ECO:0000256" key="2">
    <source>
        <dbReference type="ARBA" id="ARBA00023002"/>
    </source>
</evidence>
<name>A0ABP6VEK0_9ACTN</name>
<dbReference type="InterPro" id="IPR002347">
    <property type="entry name" value="SDR_fam"/>
</dbReference>
<accession>A0ABP6VEK0</accession>
<keyword evidence="4" id="KW-1185">Reference proteome</keyword>
<comment type="similarity">
    <text evidence="1">Belongs to the short-chain dehydrogenases/reductases (SDR) family.</text>
</comment>
<evidence type="ECO:0000313" key="3">
    <source>
        <dbReference type="EMBL" id="GAA3533363.1"/>
    </source>
</evidence>
<proteinExistence type="inferred from homology"/>
<dbReference type="Pfam" id="PF00106">
    <property type="entry name" value="adh_short"/>
    <property type="match status" value="1"/>
</dbReference>
<gene>
    <name evidence="3" type="ORF">GCM10022263_22180</name>
</gene>
<sequence>MSGTLEGRVVAVAGAGGPAGRAAVRRLAAAGAVVAAADASQDRLDESVAGAGADRVVEGRVVDLLDAAATRAWIDDVVARHGRLDGVVHLVGGWRGGKGLSAEALEHWAVLEPLLVRTLQHTSLAAQEALTATGGRFVVVSASGAGKPTAGNAAYAAAKAAAEAWTLALAHAFGRSGGDAAATILVVKALLDDTMRAARPDAAFDGFTHVDDLALTIAGLWDRPSAELNGERLWLTPQP</sequence>
<dbReference type="InterPro" id="IPR020904">
    <property type="entry name" value="Sc_DH/Rdtase_CS"/>
</dbReference>
<dbReference type="PANTHER" id="PTHR43477">
    <property type="entry name" value="DIHYDROANTICAPSIN 7-DEHYDROGENASE"/>
    <property type="match status" value="1"/>
</dbReference>
<evidence type="ECO:0000256" key="1">
    <source>
        <dbReference type="ARBA" id="ARBA00006484"/>
    </source>
</evidence>
<dbReference type="PROSITE" id="PS00061">
    <property type="entry name" value="ADH_SHORT"/>
    <property type="match status" value="1"/>
</dbReference>
<protein>
    <submittedName>
        <fullName evidence="3">SDR family oxidoreductase</fullName>
    </submittedName>
</protein>
<organism evidence="3 4">
    <name type="scientific">Nocardioides daeguensis</name>
    <dbReference type="NCBI Taxonomy" id="908359"/>
    <lineage>
        <taxon>Bacteria</taxon>
        <taxon>Bacillati</taxon>
        <taxon>Actinomycetota</taxon>
        <taxon>Actinomycetes</taxon>
        <taxon>Propionibacteriales</taxon>
        <taxon>Nocardioidaceae</taxon>
        <taxon>Nocardioides</taxon>
    </lineage>
</organism>
<evidence type="ECO:0000313" key="4">
    <source>
        <dbReference type="Proteomes" id="UP001500301"/>
    </source>
</evidence>
<dbReference type="PANTHER" id="PTHR43477:SF1">
    <property type="entry name" value="DIHYDROANTICAPSIN 7-DEHYDROGENASE"/>
    <property type="match status" value="1"/>
</dbReference>